<name>A0A1S8WS85_OPIVI</name>
<feature type="compositionally biased region" description="Basic and acidic residues" evidence="1">
    <location>
        <begin position="45"/>
        <end position="59"/>
    </location>
</feature>
<proteinExistence type="predicted"/>
<dbReference type="GO" id="GO:0003723">
    <property type="term" value="F:RNA binding"/>
    <property type="evidence" value="ECO:0007669"/>
    <property type="project" value="InterPro"/>
</dbReference>
<reference evidence="2 3" key="1">
    <citation type="submission" date="2015-03" db="EMBL/GenBank/DDBJ databases">
        <title>Draft genome of the nematode, Opisthorchis viverrini.</title>
        <authorList>
            <person name="Mitreva M."/>
        </authorList>
    </citation>
    <scope>NUCLEOTIDE SEQUENCE [LARGE SCALE GENOMIC DNA]</scope>
    <source>
        <strain evidence="2">Khon Kaen</strain>
    </source>
</reference>
<evidence type="ECO:0000313" key="3">
    <source>
        <dbReference type="Proteomes" id="UP000243686"/>
    </source>
</evidence>
<accession>A0A1S8WS85</accession>
<feature type="region of interest" description="Disordered" evidence="1">
    <location>
        <begin position="22"/>
        <end position="85"/>
    </location>
</feature>
<sequence>MPDPKDYTLEVLEAMFSNRYSTTDSGYKEHCAQPIPPPPVIPHWKARDNSPSRHGERSRQRSFRSAYDDRRNMERNYHQFRDDRP</sequence>
<dbReference type="Proteomes" id="UP000243686">
    <property type="component" value="Unassembled WGS sequence"/>
</dbReference>
<feature type="compositionally biased region" description="Basic and acidic residues" evidence="1">
    <location>
        <begin position="66"/>
        <end position="85"/>
    </location>
</feature>
<evidence type="ECO:0000256" key="1">
    <source>
        <dbReference type="SAM" id="MobiDB-lite"/>
    </source>
</evidence>
<keyword evidence="3" id="KW-1185">Reference proteome</keyword>
<dbReference type="GO" id="GO:0031533">
    <property type="term" value="C:mRNA capping enzyme complex"/>
    <property type="evidence" value="ECO:0007669"/>
    <property type="project" value="InterPro"/>
</dbReference>
<dbReference type="Pfam" id="PF15320">
    <property type="entry name" value="RAM"/>
    <property type="match status" value="1"/>
</dbReference>
<gene>
    <name evidence="2" type="ORF">X801_06782</name>
</gene>
<dbReference type="InterPro" id="IPR028271">
    <property type="entry name" value="RAMAC"/>
</dbReference>
<dbReference type="AlphaFoldDB" id="A0A1S8WS85"/>
<dbReference type="EMBL" id="KV895442">
    <property type="protein sequence ID" value="OON17379.1"/>
    <property type="molecule type" value="Genomic_DNA"/>
</dbReference>
<dbReference type="GO" id="GO:0106005">
    <property type="term" value="P:RNA 5'-cap (guanine-N7)-methylation"/>
    <property type="evidence" value="ECO:0007669"/>
    <property type="project" value="InterPro"/>
</dbReference>
<evidence type="ECO:0000313" key="2">
    <source>
        <dbReference type="EMBL" id="OON17379.1"/>
    </source>
</evidence>
<organism evidence="2 3">
    <name type="scientific">Opisthorchis viverrini</name>
    <name type="common">Southeast Asian liver fluke</name>
    <dbReference type="NCBI Taxonomy" id="6198"/>
    <lineage>
        <taxon>Eukaryota</taxon>
        <taxon>Metazoa</taxon>
        <taxon>Spiralia</taxon>
        <taxon>Lophotrochozoa</taxon>
        <taxon>Platyhelminthes</taxon>
        <taxon>Trematoda</taxon>
        <taxon>Digenea</taxon>
        <taxon>Opisthorchiida</taxon>
        <taxon>Opisthorchiata</taxon>
        <taxon>Opisthorchiidae</taxon>
        <taxon>Opisthorchis</taxon>
    </lineage>
</organism>
<protein>
    <submittedName>
        <fullName evidence="2">Uncharacterized protein</fullName>
    </submittedName>
</protein>